<dbReference type="AlphaFoldDB" id="A0A067MKF8"/>
<dbReference type="EMBL" id="KL198029">
    <property type="protein sequence ID" value="KDQ16039.1"/>
    <property type="molecule type" value="Genomic_DNA"/>
</dbReference>
<sequence>MSCEPPFGADSLFKHCRYRTCSVSNGMSNFVIPALMHSGGYWGLKMIRGRRTHDVSRLRIF</sequence>
<dbReference type="InParanoid" id="A0A067MKF8"/>
<evidence type="ECO:0000313" key="2">
    <source>
        <dbReference type="Proteomes" id="UP000027195"/>
    </source>
</evidence>
<keyword evidence="2" id="KW-1185">Reference proteome</keyword>
<dbReference type="Proteomes" id="UP000027195">
    <property type="component" value="Unassembled WGS sequence"/>
</dbReference>
<proteinExistence type="predicted"/>
<name>A0A067MKF8_BOTB1</name>
<dbReference type="HOGENOM" id="CLU_2922312_0_0_1"/>
<protein>
    <submittedName>
        <fullName evidence="1">Uncharacterized protein</fullName>
    </submittedName>
</protein>
<accession>A0A067MKF8</accession>
<gene>
    <name evidence="1" type="ORF">BOTBODRAFT_31121</name>
</gene>
<organism evidence="1 2">
    <name type="scientific">Botryobasidium botryosum (strain FD-172 SS1)</name>
    <dbReference type="NCBI Taxonomy" id="930990"/>
    <lineage>
        <taxon>Eukaryota</taxon>
        <taxon>Fungi</taxon>
        <taxon>Dikarya</taxon>
        <taxon>Basidiomycota</taxon>
        <taxon>Agaricomycotina</taxon>
        <taxon>Agaricomycetes</taxon>
        <taxon>Cantharellales</taxon>
        <taxon>Botryobasidiaceae</taxon>
        <taxon>Botryobasidium</taxon>
    </lineage>
</organism>
<evidence type="ECO:0000313" key="1">
    <source>
        <dbReference type="EMBL" id="KDQ16039.1"/>
    </source>
</evidence>
<reference evidence="2" key="1">
    <citation type="journal article" date="2014" name="Proc. Natl. Acad. Sci. U.S.A.">
        <title>Extensive sampling of basidiomycete genomes demonstrates inadequacy of the white-rot/brown-rot paradigm for wood decay fungi.</title>
        <authorList>
            <person name="Riley R."/>
            <person name="Salamov A.A."/>
            <person name="Brown D.W."/>
            <person name="Nagy L.G."/>
            <person name="Floudas D."/>
            <person name="Held B.W."/>
            <person name="Levasseur A."/>
            <person name="Lombard V."/>
            <person name="Morin E."/>
            <person name="Otillar R."/>
            <person name="Lindquist E.A."/>
            <person name="Sun H."/>
            <person name="LaButti K.M."/>
            <person name="Schmutz J."/>
            <person name="Jabbour D."/>
            <person name="Luo H."/>
            <person name="Baker S.E."/>
            <person name="Pisabarro A.G."/>
            <person name="Walton J.D."/>
            <person name="Blanchette R.A."/>
            <person name="Henrissat B."/>
            <person name="Martin F."/>
            <person name="Cullen D."/>
            <person name="Hibbett D.S."/>
            <person name="Grigoriev I.V."/>
        </authorList>
    </citation>
    <scope>NUCLEOTIDE SEQUENCE [LARGE SCALE GENOMIC DNA]</scope>
    <source>
        <strain evidence="2">FD-172 SS1</strain>
    </source>
</reference>